<dbReference type="EnsemblMetazoa" id="PPA37288.1">
    <property type="protein sequence ID" value="PPA37288.1"/>
    <property type="gene ID" value="WBGene00275657"/>
</dbReference>
<evidence type="ECO:0000313" key="2">
    <source>
        <dbReference type="Proteomes" id="UP000005239"/>
    </source>
</evidence>
<dbReference type="AlphaFoldDB" id="A0A2A6BSC8"/>
<sequence>MKFLLIVFAVLLVDASFSPNKPKPDRTWYDHKPAVQDAKAAMTFGETMAMCGQNHPANYTRCRAFCLERFKEELSPIGKDIFACPTGDGLVEVIRKKFIK</sequence>
<evidence type="ECO:0000313" key="1">
    <source>
        <dbReference type="EnsemblMetazoa" id="PPA37288.1"/>
    </source>
</evidence>
<accession>A0A2A6BSC8</accession>
<dbReference type="Proteomes" id="UP000005239">
    <property type="component" value="Unassembled WGS sequence"/>
</dbReference>
<reference evidence="1" key="2">
    <citation type="submission" date="2022-06" db="UniProtKB">
        <authorList>
            <consortium name="EnsemblMetazoa"/>
        </authorList>
    </citation>
    <scope>IDENTIFICATION</scope>
    <source>
        <strain evidence="1">PS312</strain>
    </source>
</reference>
<name>A0A2A6BSC8_PRIPA</name>
<organism evidence="1 2">
    <name type="scientific">Pristionchus pacificus</name>
    <name type="common">Parasitic nematode worm</name>
    <dbReference type="NCBI Taxonomy" id="54126"/>
    <lineage>
        <taxon>Eukaryota</taxon>
        <taxon>Metazoa</taxon>
        <taxon>Ecdysozoa</taxon>
        <taxon>Nematoda</taxon>
        <taxon>Chromadorea</taxon>
        <taxon>Rhabditida</taxon>
        <taxon>Rhabditina</taxon>
        <taxon>Diplogasteromorpha</taxon>
        <taxon>Diplogasteroidea</taxon>
        <taxon>Neodiplogasteridae</taxon>
        <taxon>Pristionchus</taxon>
    </lineage>
</organism>
<reference evidence="2" key="1">
    <citation type="journal article" date="2008" name="Nat. Genet.">
        <title>The Pristionchus pacificus genome provides a unique perspective on nematode lifestyle and parasitism.</title>
        <authorList>
            <person name="Dieterich C."/>
            <person name="Clifton S.W."/>
            <person name="Schuster L.N."/>
            <person name="Chinwalla A."/>
            <person name="Delehaunty K."/>
            <person name="Dinkelacker I."/>
            <person name="Fulton L."/>
            <person name="Fulton R."/>
            <person name="Godfrey J."/>
            <person name="Minx P."/>
            <person name="Mitreva M."/>
            <person name="Roeseler W."/>
            <person name="Tian H."/>
            <person name="Witte H."/>
            <person name="Yang S.P."/>
            <person name="Wilson R.K."/>
            <person name="Sommer R.J."/>
        </authorList>
    </citation>
    <scope>NUCLEOTIDE SEQUENCE [LARGE SCALE GENOMIC DNA]</scope>
    <source>
        <strain evidence="2">PS312</strain>
    </source>
</reference>
<proteinExistence type="predicted"/>
<keyword evidence="2" id="KW-1185">Reference proteome</keyword>
<gene>
    <name evidence="1" type="primary">WBGene00275657</name>
</gene>
<accession>A0A8R1UUF4</accession>
<protein>
    <submittedName>
        <fullName evidence="1">Uncharacterized protein</fullName>
    </submittedName>
</protein>